<reference evidence="2 3" key="2">
    <citation type="submission" date="2025-04" db="UniProtKB">
        <authorList>
            <consortium name="RefSeq"/>
        </authorList>
    </citation>
    <scope>IDENTIFICATION</scope>
    <source>
        <tissue evidence="2 3">Leaf</tissue>
    </source>
</reference>
<dbReference type="Gramene" id="Aco012917.1.mrna1">
    <property type="protein sequence ID" value="Aco012917.1.mrna1.cds1"/>
    <property type="gene ID" value="Aco012917.1.path1"/>
</dbReference>
<dbReference type="OrthoDB" id="632588at2759"/>
<dbReference type="PANTHER" id="PTHR35282:SF2">
    <property type="entry name" value="F5D14.24 PROTEIN"/>
    <property type="match status" value="1"/>
</dbReference>
<organism evidence="3">
    <name type="scientific">Ananas comosus</name>
    <name type="common">Pineapple</name>
    <name type="synonym">Ananas ananas</name>
    <dbReference type="NCBI Taxonomy" id="4615"/>
    <lineage>
        <taxon>Eukaryota</taxon>
        <taxon>Viridiplantae</taxon>
        <taxon>Streptophyta</taxon>
        <taxon>Embryophyta</taxon>
        <taxon>Tracheophyta</taxon>
        <taxon>Spermatophyta</taxon>
        <taxon>Magnoliopsida</taxon>
        <taxon>Liliopsida</taxon>
        <taxon>Poales</taxon>
        <taxon>Bromeliaceae</taxon>
        <taxon>Bromelioideae</taxon>
        <taxon>Ananas</taxon>
    </lineage>
</organism>
<dbReference type="GeneID" id="109707059"/>
<dbReference type="Pfam" id="PF21737">
    <property type="entry name" value="DUF6865"/>
    <property type="match status" value="1"/>
</dbReference>
<dbReference type="Proteomes" id="UP000515123">
    <property type="component" value="Linkage group 3"/>
</dbReference>
<evidence type="ECO:0000313" key="1">
    <source>
        <dbReference type="Proteomes" id="UP000515123"/>
    </source>
</evidence>
<dbReference type="PANTHER" id="PTHR35282">
    <property type="entry name" value="F5D14.24 PROTEIN"/>
    <property type="match status" value="1"/>
</dbReference>
<dbReference type="InterPro" id="IPR049198">
    <property type="entry name" value="DUF6865"/>
</dbReference>
<dbReference type="RefSeq" id="XP_020083715.1">
    <property type="nucleotide sequence ID" value="XM_020228126.1"/>
</dbReference>
<accession>A0A6P5ERA6</accession>
<dbReference type="RefSeq" id="XP_020083714.1">
    <property type="nucleotide sequence ID" value="XM_020228125.1"/>
</dbReference>
<evidence type="ECO:0000313" key="2">
    <source>
        <dbReference type="RefSeq" id="XP_020083714.1"/>
    </source>
</evidence>
<reference evidence="1" key="1">
    <citation type="journal article" date="2015" name="Nat. Genet.">
        <title>The pineapple genome and the evolution of CAM photosynthesis.</title>
        <authorList>
            <person name="Ming R."/>
            <person name="VanBuren R."/>
            <person name="Wai C.M."/>
            <person name="Tang H."/>
            <person name="Schatz M.C."/>
            <person name="Bowers J.E."/>
            <person name="Lyons E."/>
            <person name="Wang M.L."/>
            <person name="Chen J."/>
            <person name="Biggers E."/>
            <person name="Zhang J."/>
            <person name="Huang L."/>
            <person name="Zhang L."/>
            <person name="Miao W."/>
            <person name="Zhang J."/>
            <person name="Ye Z."/>
            <person name="Miao C."/>
            <person name="Lin Z."/>
            <person name="Wang H."/>
            <person name="Zhou H."/>
            <person name="Yim W.C."/>
            <person name="Priest H.D."/>
            <person name="Zheng C."/>
            <person name="Woodhouse M."/>
            <person name="Edger P.P."/>
            <person name="Guyot R."/>
            <person name="Guo H.B."/>
            <person name="Guo H."/>
            <person name="Zheng G."/>
            <person name="Singh R."/>
            <person name="Sharma A."/>
            <person name="Min X."/>
            <person name="Zheng Y."/>
            <person name="Lee H."/>
            <person name="Gurtowski J."/>
            <person name="Sedlazeck F.J."/>
            <person name="Harkess A."/>
            <person name="McKain M.R."/>
            <person name="Liao Z."/>
            <person name="Fang J."/>
            <person name="Liu J."/>
            <person name="Zhang X."/>
            <person name="Zhang Q."/>
            <person name="Hu W."/>
            <person name="Qin Y."/>
            <person name="Wang K."/>
            <person name="Chen L.Y."/>
            <person name="Shirley N."/>
            <person name="Lin Y.R."/>
            <person name="Liu L.Y."/>
            <person name="Hernandez A.G."/>
            <person name="Wright C.L."/>
            <person name="Bulone V."/>
            <person name="Tuskan G.A."/>
            <person name="Heath K."/>
            <person name="Zee F."/>
            <person name="Moore P.H."/>
            <person name="Sunkar R."/>
            <person name="Leebens-Mack J.H."/>
            <person name="Mockler T."/>
            <person name="Bennetzen J.L."/>
            <person name="Freeling M."/>
            <person name="Sankoff D."/>
            <person name="Paterson A.H."/>
            <person name="Zhu X."/>
            <person name="Yang X."/>
            <person name="Smith J.A."/>
            <person name="Cushman J.C."/>
            <person name="Paull R.E."/>
            <person name="Yu Q."/>
        </authorList>
    </citation>
    <scope>NUCLEOTIDE SEQUENCE [LARGE SCALE GENOMIC DNA]</scope>
    <source>
        <strain evidence="1">cv. F153</strain>
    </source>
</reference>
<sequence>MASTGPATEFAQESTRKSLIAISQSVPGKTLNSDQTAVSSTYANSVDSNCNGGKEEYRSKLISISYTQSPDAQPSPCSLENIGS</sequence>
<gene>
    <name evidence="2 3" type="primary">LOC109707059</name>
</gene>
<protein>
    <submittedName>
        <fullName evidence="2 3">Uncharacterized protein LOC109707059</fullName>
    </submittedName>
</protein>
<proteinExistence type="predicted"/>
<keyword evidence="1" id="KW-1185">Reference proteome</keyword>
<dbReference type="AlphaFoldDB" id="A0A6P5ERA6"/>
<evidence type="ECO:0000313" key="3">
    <source>
        <dbReference type="RefSeq" id="XP_020083715.1"/>
    </source>
</evidence>
<name>A0A6P5ERA6_ANACO</name>